<dbReference type="RefSeq" id="WP_263608228.1">
    <property type="nucleotide sequence ID" value="NZ_JAOVQM010000003.1"/>
</dbReference>
<protein>
    <submittedName>
        <fullName evidence="2">Uncharacterized protein</fullName>
    </submittedName>
</protein>
<comment type="caution">
    <text evidence="2">The sequence shown here is derived from an EMBL/GenBank/DDBJ whole genome shotgun (WGS) entry which is preliminary data.</text>
</comment>
<keyword evidence="1" id="KW-0812">Transmembrane</keyword>
<sequence>MSELKSVLKGFLKTLILLVKPFGLLAKSIYRGLKAIFKSIGKAFVYLMTQLWISLKWLSSAIFMTLIKPLYSVIKVIVQSIYMGLKWVGRLIYRWVIHPFWVLLKKIYLGFRWVFIRLYEGFKWVFIHVYHGLKYIFIKLYQGIKWVLIQLFTPIRWVFTKLYQGIRFIIIRVYRGLNWIIRRLAHGIWIVLSTVAKKVWWVCTTLYQGVSYVVKNIYQGIRWVVIQCYTGIRYILKHLWEALWFIIKHLSTFLWRFVLKPLLTVLKWIILGIKHIVLFISKYIEKIAKGIQYLFHQLNKLFQAIGRCIKHIFIWFYERWLDVLKGIRWVFIQLWKGFKFVVKTIYRFIHWLVTGILDSLVWFITKTIDLIRFCIDGLVYIYRNRPEWLYRSVRWSLLQGFLLLYTLLIWLPSVILLDGTYQLFYWTFYVIKKVLIWVITWIQKGFIVCVNAWVQVKRFLYPVKRLMMDLVFDFKDYYYIVLLLPILLPILLILLALVLVELVFVHLWIILKVLFHLQSGILTVGYIPSWNVFTFSKRFMRNQRLSIGYQKKWRHLHTLMVLFAWPLMFPILWAIAILLLPWSLVAGLFYGLQYIRYHDQIEFIVDDFIRIPNQVEGVIDGHTVRRYGHNLTLDIPAGIYDKSLERWVIDPHIDTFKIDVLIDGLLYQSYTIKNKSTLKTTLLYQMNQIQKELGQYTSYRIPLPQVEGIDVVYELTHRGDELYQGDLMIRPFSNHTDLMVKIDKDGLSYERELDVHCIHTTELNRILLQSVFYGYEGLSILRYLDPKLDYDLLPNPHLKGTKIHTQASLFDVPFKVVGLDEVYQIRIQVLPFMLSALTLGHVVFKPELDVKNHGYPIPESVFFFGKTQAIEWTVDGMPAETFVSLDTLPIQKKHVFYVRTKEYHSIHEKTYQVIDPRYRTDWWIPEFEAIKETRLNDTIAKKHIHLPIFGLKKIKCLYWVSKNPQQMKSTGLVKQPGVTTFKVVLYKHLFLKKVIFLDMKH</sequence>
<dbReference type="EMBL" id="JAOVQM010000003">
    <property type="protein sequence ID" value="MCV2232064.1"/>
    <property type="molecule type" value="Genomic_DNA"/>
</dbReference>
<evidence type="ECO:0000256" key="1">
    <source>
        <dbReference type="SAM" id="Phobius"/>
    </source>
</evidence>
<accession>A0ABT2Y5P4</accession>
<proteinExistence type="predicted"/>
<reference evidence="2" key="1">
    <citation type="submission" date="2022-09" db="EMBL/GenBank/DDBJ databases">
        <title>Novel Mycoplasma species identified in domestic and wild animals.</title>
        <authorList>
            <person name="Volokhov D.V."/>
            <person name="Furtak V.A."/>
            <person name="Zagorodnyaya T.A."/>
        </authorList>
    </citation>
    <scope>NUCLEOTIDE SEQUENCE</scope>
    <source>
        <strain evidence="2">Oakley</strain>
    </source>
</reference>
<feature type="transmembrane region" description="Helical" evidence="1">
    <location>
        <begin position="477"/>
        <end position="509"/>
    </location>
</feature>
<evidence type="ECO:0000313" key="2">
    <source>
        <dbReference type="EMBL" id="MCV2232064.1"/>
    </source>
</evidence>
<keyword evidence="3" id="KW-1185">Reference proteome</keyword>
<dbReference type="Proteomes" id="UP001177160">
    <property type="component" value="Unassembled WGS sequence"/>
</dbReference>
<keyword evidence="1" id="KW-1133">Transmembrane helix</keyword>
<feature type="transmembrane region" description="Helical" evidence="1">
    <location>
        <begin position="395"/>
        <end position="415"/>
    </location>
</feature>
<gene>
    <name evidence="2" type="ORF">N7548_04395</name>
</gene>
<feature type="transmembrane region" description="Helical" evidence="1">
    <location>
        <begin position="435"/>
        <end position="456"/>
    </location>
</feature>
<name>A0ABT2Y5P4_9MOLU</name>
<feature type="transmembrane region" description="Helical" evidence="1">
    <location>
        <begin position="556"/>
        <end position="582"/>
    </location>
</feature>
<organism evidence="2 3">
    <name type="scientific">Paracholeplasma manati</name>
    <dbReference type="NCBI Taxonomy" id="591373"/>
    <lineage>
        <taxon>Bacteria</taxon>
        <taxon>Bacillati</taxon>
        <taxon>Mycoplasmatota</taxon>
        <taxon>Mollicutes</taxon>
        <taxon>Acholeplasmatales</taxon>
        <taxon>Acholeplasmataceae</taxon>
        <taxon>Paracholeplasma</taxon>
    </lineage>
</organism>
<feature type="transmembrane region" description="Helical" evidence="1">
    <location>
        <begin position="515"/>
        <end position="535"/>
    </location>
</feature>
<evidence type="ECO:0000313" key="3">
    <source>
        <dbReference type="Proteomes" id="UP001177160"/>
    </source>
</evidence>
<keyword evidence="1" id="KW-0472">Membrane</keyword>